<comment type="caution">
    <text evidence="1">The sequence shown here is derived from an EMBL/GenBank/DDBJ whole genome shotgun (WGS) entry which is preliminary data.</text>
</comment>
<sequence length="202" mass="22957">MGNPTRHYMHYAASRTPDIDHFRIMDSSGTLRRHLDLEKKSGAWVLIPDGQRAYRLHGSPDEVECLLDMMDSRWGRGIDCNVALITLKDVSVLLSLGTKNKLPSLYDDAKYRLHKSYNTKFPGTRTTNTVGLIQFTPGDHIRTLALALSSSNRRLRESHVKLLQRNTPPTESGWVTTNKKAPVYLTEDYASSELTLVERPKY</sequence>
<gene>
    <name evidence="1" type="ORF">BV25DRAFT_1835947</name>
</gene>
<reference evidence="1" key="1">
    <citation type="submission" date="2021-03" db="EMBL/GenBank/DDBJ databases">
        <authorList>
            <consortium name="DOE Joint Genome Institute"/>
            <person name="Ahrendt S."/>
            <person name="Looney B.P."/>
            <person name="Miyauchi S."/>
            <person name="Morin E."/>
            <person name="Drula E."/>
            <person name="Courty P.E."/>
            <person name="Chicoki N."/>
            <person name="Fauchery L."/>
            <person name="Kohler A."/>
            <person name="Kuo A."/>
            <person name="Labutti K."/>
            <person name="Pangilinan J."/>
            <person name="Lipzen A."/>
            <person name="Riley R."/>
            <person name="Andreopoulos W."/>
            <person name="He G."/>
            <person name="Johnson J."/>
            <person name="Barry K.W."/>
            <person name="Grigoriev I.V."/>
            <person name="Nagy L."/>
            <person name="Hibbett D."/>
            <person name="Henrissat B."/>
            <person name="Matheny P.B."/>
            <person name="Labbe J."/>
            <person name="Martin F."/>
        </authorList>
    </citation>
    <scope>NUCLEOTIDE SEQUENCE</scope>
    <source>
        <strain evidence="1">HHB10654</strain>
    </source>
</reference>
<proteinExistence type="predicted"/>
<keyword evidence="2" id="KW-1185">Reference proteome</keyword>
<evidence type="ECO:0000313" key="1">
    <source>
        <dbReference type="EMBL" id="KAI0066331.1"/>
    </source>
</evidence>
<organism evidence="1 2">
    <name type="scientific">Artomyces pyxidatus</name>
    <dbReference type="NCBI Taxonomy" id="48021"/>
    <lineage>
        <taxon>Eukaryota</taxon>
        <taxon>Fungi</taxon>
        <taxon>Dikarya</taxon>
        <taxon>Basidiomycota</taxon>
        <taxon>Agaricomycotina</taxon>
        <taxon>Agaricomycetes</taxon>
        <taxon>Russulales</taxon>
        <taxon>Auriscalpiaceae</taxon>
        <taxon>Artomyces</taxon>
    </lineage>
</organism>
<dbReference type="Proteomes" id="UP000814140">
    <property type="component" value="Unassembled WGS sequence"/>
</dbReference>
<accession>A0ACB8TD66</accession>
<evidence type="ECO:0000313" key="2">
    <source>
        <dbReference type="Proteomes" id="UP000814140"/>
    </source>
</evidence>
<reference evidence="1" key="2">
    <citation type="journal article" date="2022" name="New Phytol.">
        <title>Evolutionary transition to the ectomycorrhizal habit in the genomes of a hyperdiverse lineage of mushroom-forming fungi.</title>
        <authorList>
            <person name="Looney B."/>
            <person name="Miyauchi S."/>
            <person name="Morin E."/>
            <person name="Drula E."/>
            <person name="Courty P.E."/>
            <person name="Kohler A."/>
            <person name="Kuo A."/>
            <person name="LaButti K."/>
            <person name="Pangilinan J."/>
            <person name="Lipzen A."/>
            <person name="Riley R."/>
            <person name="Andreopoulos W."/>
            <person name="He G."/>
            <person name="Johnson J."/>
            <person name="Nolan M."/>
            <person name="Tritt A."/>
            <person name="Barry K.W."/>
            <person name="Grigoriev I.V."/>
            <person name="Nagy L.G."/>
            <person name="Hibbett D."/>
            <person name="Henrissat B."/>
            <person name="Matheny P.B."/>
            <person name="Labbe J."/>
            <person name="Martin F.M."/>
        </authorList>
    </citation>
    <scope>NUCLEOTIDE SEQUENCE</scope>
    <source>
        <strain evidence="1">HHB10654</strain>
    </source>
</reference>
<dbReference type="EMBL" id="MU277193">
    <property type="protein sequence ID" value="KAI0066331.1"/>
    <property type="molecule type" value="Genomic_DNA"/>
</dbReference>
<name>A0ACB8TD66_9AGAM</name>
<protein>
    <submittedName>
        <fullName evidence="1">Uncharacterized protein</fullName>
    </submittedName>
</protein>